<dbReference type="Proteomes" id="UP000249432">
    <property type="component" value="Unassembled WGS sequence"/>
</dbReference>
<reference evidence="8 9" key="1">
    <citation type="submission" date="2017-08" db="EMBL/GenBank/DDBJ databases">
        <title>Infants hospitalized years apart are colonized by the same room-sourced microbial strains.</title>
        <authorList>
            <person name="Brooks B."/>
            <person name="Olm M.R."/>
            <person name="Firek B.A."/>
            <person name="Baker R."/>
            <person name="Thomas B.C."/>
            <person name="Morowitz M.J."/>
            <person name="Banfield J.F."/>
        </authorList>
    </citation>
    <scope>NUCLEOTIDE SEQUENCE [LARGE SCALE GENOMIC DNA]</scope>
    <source>
        <strain evidence="8">S2_003_000_R1_3</strain>
    </source>
</reference>
<dbReference type="PANTHER" id="PTHR30177">
    <property type="entry name" value="GLYCINE BETAINE/L-PROLINE TRANSPORT SYSTEM PERMEASE PROTEIN PROW"/>
    <property type="match status" value="1"/>
</dbReference>
<evidence type="ECO:0000313" key="9">
    <source>
        <dbReference type="Proteomes" id="UP000249432"/>
    </source>
</evidence>
<dbReference type="InterPro" id="IPR051204">
    <property type="entry name" value="ABC_transp_perm/SBD"/>
</dbReference>
<evidence type="ECO:0000256" key="5">
    <source>
        <dbReference type="ARBA" id="ARBA00023136"/>
    </source>
</evidence>
<evidence type="ECO:0000313" key="8">
    <source>
        <dbReference type="EMBL" id="PZR03721.1"/>
    </source>
</evidence>
<accession>A0A2W5V186</accession>
<dbReference type="GO" id="GO:0055085">
    <property type="term" value="P:transmembrane transport"/>
    <property type="evidence" value="ECO:0007669"/>
    <property type="project" value="InterPro"/>
</dbReference>
<sequence length="216" mass="22741">MNWVVTNWEDIAELTRQHLELALPPILFSLLIAIPIGRYAFSHPLFGRSLLNAASLMYAVPSLPLIITIPIIIGTPLRSNLTMITALTVYGVALLVRTAADAFASVDAHTRDAALALGHSPRTILWKVDLPLAIPVIVSGLRVVASSTIGLVTIGALVGIPSLGSLLTDGFQRGITAEVTAGIVATIIVALIIDAIIQGFTWLLTPWSHASGGASS</sequence>
<keyword evidence="3 6" id="KW-0812">Transmembrane</keyword>
<evidence type="ECO:0000256" key="4">
    <source>
        <dbReference type="ARBA" id="ARBA00022989"/>
    </source>
</evidence>
<dbReference type="RefSeq" id="WP_303735414.1">
    <property type="nucleotide sequence ID" value="NZ_CAKZHK010000006.1"/>
</dbReference>
<evidence type="ECO:0000259" key="7">
    <source>
        <dbReference type="PROSITE" id="PS50928"/>
    </source>
</evidence>
<name>A0A2W5V186_9CORY</name>
<organism evidence="8 9">
    <name type="scientific">Corynebacterium kroppenstedtii</name>
    <dbReference type="NCBI Taxonomy" id="161879"/>
    <lineage>
        <taxon>Bacteria</taxon>
        <taxon>Bacillati</taxon>
        <taxon>Actinomycetota</taxon>
        <taxon>Actinomycetes</taxon>
        <taxon>Mycobacteriales</taxon>
        <taxon>Corynebacteriaceae</taxon>
        <taxon>Corynebacterium</taxon>
    </lineage>
</organism>
<comment type="subcellular location">
    <subcellularLocation>
        <location evidence="6">Cell membrane</location>
        <topology evidence="6">Multi-pass membrane protein</topology>
    </subcellularLocation>
    <subcellularLocation>
        <location evidence="1">Membrane</location>
        <topology evidence="1">Multi-pass membrane protein</topology>
    </subcellularLocation>
</comment>
<protein>
    <submittedName>
        <fullName evidence="8">ABC transporter permease</fullName>
    </submittedName>
</protein>
<dbReference type="AlphaFoldDB" id="A0A2W5V186"/>
<comment type="caution">
    <text evidence="8">The sequence shown here is derived from an EMBL/GenBank/DDBJ whole genome shotgun (WGS) entry which is preliminary data.</text>
</comment>
<keyword evidence="4 6" id="KW-1133">Transmembrane helix</keyword>
<dbReference type="PROSITE" id="PS50928">
    <property type="entry name" value="ABC_TM1"/>
    <property type="match status" value="1"/>
</dbReference>
<feature type="transmembrane region" description="Helical" evidence="6">
    <location>
        <begin position="149"/>
        <end position="167"/>
    </location>
</feature>
<proteinExistence type="inferred from homology"/>
<dbReference type="GO" id="GO:0031460">
    <property type="term" value="P:glycine betaine transport"/>
    <property type="evidence" value="ECO:0007669"/>
    <property type="project" value="TreeGrafter"/>
</dbReference>
<dbReference type="InterPro" id="IPR000515">
    <property type="entry name" value="MetI-like"/>
</dbReference>
<dbReference type="Pfam" id="PF00528">
    <property type="entry name" value="BPD_transp_1"/>
    <property type="match status" value="1"/>
</dbReference>
<feature type="domain" description="ABC transmembrane type-1" evidence="7">
    <location>
        <begin position="15"/>
        <end position="197"/>
    </location>
</feature>
<feature type="transmembrane region" description="Helical" evidence="6">
    <location>
        <begin position="81"/>
        <end position="103"/>
    </location>
</feature>
<dbReference type="SUPFAM" id="SSF161098">
    <property type="entry name" value="MetI-like"/>
    <property type="match status" value="1"/>
</dbReference>
<keyword evidence="2 6" id="KW-0813">Transport</keyword>
<dbReference type="GO" id="GO:0005886">
    <property type="term" value="C:plasma membrane"/>
    <property type="evidence" value="ECO:0007669"/>
    <property type="project" value="UniProtKB-SubCell"/>
</dbReference>
<gene>
    <name evidence="8" type="ORF">DI525_09225</name>
</gene>
<evidence type="ECO:0000256" key="3">
    <source>
        <dbReference type="ARBA" id="ARBA00022692"/>
    </source>
</evidence>
<evidence type="ECO:0000256" key="2">
    <source>
        <dbReference type="ARBA" id="ARBA00022448"/>
    </source>
</evidence>
<feature type="transmembrane region" description="Helical" evidence="6">
    <location>
        <begin position="53"/>
        <end position="75"/>
    </location>
</feature>
<dbReference type="CDD" id="cd06261">
    <property type="entry name" value="TM_PBP2"/>
    <property type="match status" value="1"/>
</dbReference>
<evidence type="ECO:0000256" key="1">
    <source>
        <dbReference type="ARBA" id="ARBA00004141"/>
    </source>
</evidence>
<comment type="similarity">
    <text evidence="6">Belongs to the binding-protein-dependent transport system permease family.</text>
</comment>
<dbReference type="InterPro" id="IPR035906">
    <property type="entry name" value="MetI-like_sf"/>
</dbReference>
<feature type="transmembrane region" description="Helical" evidence="6">
    <location>
        <begin position="22"/>
        <end position="41"/>
    </location>
</feature>
<evidence type="ECO:0000256" key="6">
    <source>
        <dbReference type="RuleBase" id="RU363032"/>
    </source>
</evidence>
<keyword evidence="5 6" id="KW-0472">Membrane</keyword>
<dbReference type="Gene3D" id="1.10.3720.10">
    <property type="entry name" value="MetI-like"/>
    <property type="match status" value="1"/>
</dbReference>
<dbReference type="EMBL" id="QFRA01000030">
    <property type="protein sequence ID" value="PZR03721.1"/>
    <property type="molecule type" value="Genomic_DNA"/>
</dbReference>
<feature type="transmembrane region" description="Helical" evidence="6">
    <location>
        <begin position="179"/>
        <end position="204"/>
    </location>
</feature>
<dbReference type="PANTHER" id="PTHR30177:SF4">
    <property type="entry name" value="OSMOPROTECTANT IMPORT PERMEASE PROTEIN OSMW"/>
    <property type="match status" value="1"/>
</dbReference>